<dbReference type="Proteomes" id="UP000070054">
    <property type="component" value="Unassembled WGS sequence"/>
</dbReference>
<accession>A0A135TEM9</accession>
<gene>
    <name evidence="2" type="ORF">CNYM01_06346</name>
</gene>
<protein>
    <submittedName>
        <fullName evidence="2">Uncharacterized protein</fullName>
    </submittedName>
</protein>
<organism evidence="2 3">
    <name type="scientific">Colletotrichum nymphaeae SA-01</name>
    <dbReference type="NCBI Taxonomy" id="1460502"/>
    <lineage>
        <taxon>Eukaryota</taxon>
        <taxon>Fungi</taxon>
        <taxon>Dikarya</taxon>
        <taxon>Ascomycota</taxon>
        <taxon>Pezizomycotina</taxon>
        <taxon>Sordariomycetes</taxon>
        <taxon>Hypocreomycetidae</taxon>
        <taxon>Glomerellales</taxon>
        <taxon>Glomerellaceae</taxon>
        <taxon>Colletotrichum</taxon>
        <taxon>Colletotrichum acutatum species complex</taxon>
    </lineage>
</organism>
<sequence>MPSSRAINTDEISWDLISLKSRMVYFEDNATEHQQYTHLYILNSDNGSRRVQTIAAALNGAARPLRGDEKTRRHLACFDGYDILASCHLLHEPPVRQTTEKNTASAAKASTRRHFTV</sequence>
<dbReference type="EMBL" id="JEMN01001144">
    <property type="protein sequence ID" value="KXH46594.1"/>
    <property type="molecule type" value="Genomic_DNA"/>
</dbReference>
<evidence type="ECO:0000313" key="3">
    <source>
        <dbReference type="Proteomes" id="UP000070054"/>
    </source>
</evidence>
<feature type="compositionally biased region" description="Polar residues" evidence="1">
    <location>
        <begin position="96"/>
        <end position="105"/>
    </location>
</feature>
<name>A0A135TEM9_9PEZI</name>
<evidence type="ECO:0000313" key="2">
    <source>
        <dbReference type="EMBL" id="KXH46594.1"/>
    </source>
</evidence>
<reference evidence="2 3" key="1">
    <citation type="submission" date="2014-02" db="EMBL/GenBank/DDBJ databases">
        <title>The genome sequence of Colletotrichum nymphaeae SA-01.</title>
        <authorList>
            <person name="Baroncelli R."/>
            <person name="Thon M.R."/>
        </authorList>
    </citation>
    <scope>NUCLEOTIDE SEQUENCE [LARGE SCALE GENOMIC DNA]</scope>
    <source>
        <strain evidence="2 3">SA-01</strain>
    </source>
</reference>
<dbReference type="AlphaFoldDB" id="A0A135TEM9"/>
<evidence type="ECO:0000256" key="1">
    <source>
        <dbReference type="SAM" id="MobiDB-lite"/>
    </source>
</evidence>
<comment type="caution">
    <text evidence="2">The sequence shown here is derived from an EMBL/GenBank/DDBJ whole genome shotgun (WGS) entry which is preliminary data.</text>
</comment>
<keyword evidence="3" id="KW-1185">Reference proteome</keyword>
<feature type="region of interest" description="Disordered" evidence="1">
    <location>
        <begin position="96"/>
        <end position="117"/>
    </location>
</feature>
<proteinExistence type="predicted"/>